<accession>A0A941GWL7</accession>
<name>A0A941GWL7_9CHRO</name>
<dbReference type="InterPro" id="IPR012548">
    <property type="entry name" value="MATCAP"/>
</dbReference>
<protein>
    <submittedName>
        <fullName evidence="5">DUF1704 domain-containing protein</fullName>
    </submittedName>
</protein>
<dbReference type="Proteomes" id="UP000767446">
    <property type="component" value="Unassembled WGS sequence"/>
</dbReference>
<dbReference type="AlphaFoldDB" id="A0A941GWL7"/>
<gene>
    <name evidence="5" type="ORF">DSM107014_01540</name>
</gene>
<comment type="cofactor">
    <cofactor evidence="1">
        <name>Zn(2+)</name>
        <dbReference type="ChEBI" id="CHEBI:29105"/>
    </cofactor>
</comment>
<keyword evidence="2" id="KW-0645">Protease</keyword>
<evidence type="ECO:0000256" key="3">
    <source>
        <dbReference type="ARBA" id="ARBA00022801"/>
    </source>
</evidence>
<dbReference type="Pfam" id="PF08014">
    <property type="entry name" value="MATCAP"/>
    <property type="match status" value="1"/>
</dbReference>
<reference evidence="5" key="1">
    <citation type="submission" date="2021-02" db="EMBL/GenBank/DDBJ databases">
        <title>Metagenome analyses of Stigonema ocellatum DSM 106950, Chlorogloea purpurea SAG 13.99 and Gomphosphaeria aponina DSM 107014.</title>
        <authorList>
            <person name="Marter P."/>
            <person name="Huang S."/>
        </authorList>
    </citation>
    <scope>NUCLEOTIDE SEQUENCE</scope>
    <source>
        <strain evidence="5">JP213</strain>
    </source>
</reference>
<dbReference type="GO" id="GO:0080164">
    <property type="term" value="P:regulation of nitric oxide metabolic process"/>
    <property type="evidence" value="ECO:0007669"/>
    <property type="project" value="TreeGrafter"/>
</dbReference>
<sequence>MTTLEEDKEKKRIRSVSFLLQRAAKPLRILKAIAWSNQVKADFFANNAQELPKVTYPSFDPQPTIDLLREAKRNIFPTSTIDLWLERQANCLECGAQMLANVGTPSFFSYSRQAYGEPTAPLRYDPKTPLELAESIRDNIEKLDHINMNIPSPAIHSADEIAVDITKAVKAHFGEDAPAVVIVDELSANALATSKQIRLRKDAKFTDKDAVQLINHEAFIHVLTSINGKQQTDLPILGEGHVGTTRTQEGLAVFAEVISGTIELNRFRRLADRVFAIQMCIEGADFLEVYRYFLERTGQSDQSFESTRRVFRGGVITGGAPFTKDVVYLFGLLQVNGVIRAIFSAGRADCLRLLFCGKLDCFDIPALAELTALGLCKLPQYLPPWVMDPRHLLALLTYSNFISQTDLESTTEIAKRFLADTPIIEFDEKINGTNT</sequence>
<evidence type="ECO:0000256" key="2">
    <source>
        <dbReference type="ARBA" id="ARBA00022670"/>
    </source>
</evidence>
<dbReference type="GO" id="GO:0008237">
    <property type="term" value="F:metallopeptidase activity"/>
    <property type="evidence" value="ECO:0007669"/>
    <property type="project" value="UniProtKB-KW"/>
</dbReference>
<evidence type="ECO:0000313" key="5">
    <source>
        <dbReference type="EMBL" id="MBR8826583.1"/>
    </source>
</evidence>
<dbReference type="SMART" id="SM01154">
    <property type="entry name" value="DUF1704"/>
    <property type="match status" value="1"/>
</dbReference>
<evidence type="ECO:0000256" key="1">
    <source>
        <dbReference type="ARBA" id="ARBA00001947"/>
    </source>
</evidence>
<dbReference type="PANTHER" id="PTHR31817">
    <property type="match status" value="1"/>
</dbReference>
<dbReference type="GO" id="GO:0006508">
    <property type="term" value="P:proteolysis"/>
    <property type="evidence" value="ECO:0007669"/>
    <property type="project" value="UniProtKB-KW"/>
</dbReference>
<organism evidence="5 6">
    <name type="scientific">Gomphosphaeria aponina SAG 52.96 = DSM 107014</name>
    <dbReference type="NCBI Taxonomy" id="1521640"/>
    <lineage>
        <taxon>Bacteria</taxon>
        <taxon>Bacillati</taxon>
        <taxon>Cyanobacteriota</taxon>
        <taxon>Cyanophyceae</taxon>
        <taxon>Oscillatoriophycideae</taxon>
        <taxon>Chroococcales</taxon>
        <taxon>Gomphosphaeriaceae</taxon>
        <taxon>Gomphosphaeria</taxon>
    </lineage>
</organism>
<comment type="caution">
    <text evidence="5">The sequence shown here is derived from an EMBL/GenBank/DDBJ whole genome shotgun (WGS) entry which is preliminary data.</text>
</comment>
<evidence type="ECO:0000256" key="4">
    <source>
        <dbReference type="ARBA" id="ARBA00023049"/>
    </source>
</evidence>
<dbReference type="PANTHER" id="PTHR31817:SF0">
    <property type="entry name" value="CHROMOSOME UNDETERMINED SCAFFOLD_67, WHOLE GENOME SHOTGUN SEQUENCE"/>
    <property type="match status" value="1"/>
</dbReference>
<keyword evidence="3" id="KW-0378">Hydrolase</keyword>
<evidence type="ECO:0000313" key="6">
    <source>
        <dbReference type="Proteomes" id="UP000767446"/>
    </source>
</evidence>
<dbReference type="EMBL" id="JADQBC010000006">
    <property type="protein sequence ID" value="MBR8826583.1"/>
    <property type="molecule type" value="Genomic_DNA"/>
</dbReference>
<proteinExistence type="predicted"/>
<keyword evidence="4" id="KW-0482">Metalloprotease</keyword>